<reference evidence="1 2" key="1">
    <citation type="submission" date="2019-02" db="EMBL/GenBank/DDBJ databases">
        <title>From farm to fork: dissemination of Tn554::fexA-optrA in linezolid-resistant Enterococcus faecalis clones from chicken feces and meat in Tunisia.</title>
        <authorList>
            <person name="Tedim A.P."/>
            <person name="Elghaieb H."/>
            <person name="Abbassi M.S."/>
            <person name="Novais C."/>
            <person name="Hassen A."/>
            <person name="Peixe L."/>
            <person name="Freitas A.R."/>
        </authorList>
    </citation>
    <scope>NUCLEOTIDE SEQUENCE [LARGE SCALE GENOMIC DNA]</scope>
    <source>
        <strain evidence="1 2">728T</strain>
    </source>
</reference>
<sequence>MVDDMNRVIINFKVKEEQVFYEIDQIILDGKTFDPETITASDIRNAKSLNLKGDGQNVAIQTEDILSFQFLAD</sequence>
<proteinExistence type="predicted"/>
<evidence type="ECO:0000313" key="2">
    <source>
        <dbReference type="Proteomes" id="UP000292223"/>
    </source>
</evidence>
<dbReference type="Proteomes" id="UP000292223">
    <property type="component" value="Unassembled WGS sequence"/>
</dbReference>
<comment type="caution">
    <text evidence="1">The sequence shown here is derived from an EMBL/GenBank/DDBJ whole genome shotgun (WGS) entry which is preliminary data.</text>
</comment>
<gene>
    <name evidence="1" type="ORF">EU507_14680</name>
</gene>
<dbReference type="AlphaFoldDB" id="A0A8B3RS28"/>
<organism evidence="1 2">
    <name type="scientific">Enterococcus faecalis</name>
    <name type="common">Streptococcus faecalis</name>
    <dbReference type="NCBI Taxonomy" id="1351"/>
    <lineage>
        <taxon>Bacteria</taxon>
        <taxon>Bacillati</taxon>
        <taxon>Bacillota</taxon>
        <taxon>Bacilli</taxon>
        <taxon>Lactobacillales</taxon>
        <taxon>Enterococcaceae</taxon>
        <taxon>Enterococcus</taxon>
    </lineage>
</organism>
<dbReference type="EMBL" id="SEWT01000012">
    <property type="protein sequence ID" value="RYU30013.1"/>
    <property type="molecule type" value="Genomic_DNA"/>
</dbReference>
<name>A0A8B3RS28_ENTFL</name>
<protein>
    <submittedName>
        <fullName evidence="1">Uncharacterized protein</fullName>
    </submittedName>
</protein>
<accession>A0A8B3RS28</accession>
<evidence type="ECO:0000313" key="1">
    <source>
        <dbReference type="EMBL" id="RYU30013.1"/>
    </source>
</evidence>